<name>F6D1Q8_METPW</name>
<dbReference type="STRING" id="868131.MSWAN_0834"/>
<dbReference type="AlphaFoldDB" id="F6D1Q8"/>
<dbReference type="SUPFAM" id="SSF52540">
    <property type="entry name" value="P-loop containing nucleoside triphosphate hydrolases"/>
    <property type="match status" value="1"/>
</dbReference>
<dbReference type="Gene3D" id="3.40.50.300">
    <property type="entry name" value="P-loop containing nucleotide triphosphate hydrolases"/>
    <property type="match status" value="2"/>
</dbReference>
<dbReference type="eggNOG" id="arCOG00373">
    <property type="taxonomic scope" value="Archaea"/>
</dbReference>
<evidence type="ECO:0000313" key="3">
    <source>
        <dbReference type="EMBL" id="AEG17861.1"/>
    </source>
</evidence>
<dbReference type="GO" id="GO:0000731">
    <property type="term" value="P:DNA synthesis involved in DNA repair"/>
    <property type="evidence" value="ECO:0007669"/>
    <property type="project" value="TreeGrafter"/>
</dbReference>
<sequence>MKLMELEIKNFRGIKSLQIKPHGKNFLILGPNGSGKTTIVDAIDFLLTGEISHMKGNGTRGITLKKHGPHVDSAPEDSIVKALVKLPGIEDPVEIKRSPNHQRTLICDEAVKKKIKPTLEMAKRGQHVLTRREILNYVNADSSTRFKQIQTLLKIKDVKETRKALVKVKNALKNEYDAATSSLNSIKTAIIFKTGSETFNEEKIILFINNSRKILGGKPINQLNASILKEDIVAPAFIRDNNINTELLGEDIKNVRKIISDEDLGIFDLELRGLKAKLYSNPHLEDAVDGLKLTRRGLELMDVDKCPLCDTPWAPGKLKDHLKNKIKTFEAAAHDLDRITELLNELKESADNVKVNLKEITKSAKILELENESEKLEVWMDDLERFSSLIESETYLNPDFTHRRVEVLLAPDDLSQILDKIYSAASINSPKPSMEQTAWDNLTRLEDNLKAFEAADKEERLSHEAYKKAEILLNSFLESRNSILDDLYNEIKDRFVELYRQIHGDEENFDALLVSDGAGLDFKVNFHGRGVNPPHALHSEGHQDTMGICLYLALAEHITEGYIDIIILDDVMTSVDAPHRREICRLLAGYFKGRQFFITTHDRTWANQLRTEGVINTRQVVELYNWNIETGPSVSSHGNIWDGIENDLIAHDVSSAAFELRRGSEEFFRSACDLLQAEVIFRDNGRWGLGDFIPAALSKYKELLKKAKDAANSWGNRDEVLRLKEIDDHSRDVFERLNVERWALNTSVHYNNWAEFTVEDFRPVVDSFKDLFDVFQCPQCDGMLRVSGRGEQADNVRCNCGAVNWNLDKKP</sequence>
<dbReference type="GeneID" id="10668336"/>
<feature type="coiled-coil region" evidence="1">
    <location>
        <begin position="329"/>
        <end position="377"/>
    </location>
</feature>
<reference evidence="3 4" key="1">
    <citation type="journal article" date="2014" name="Int. J. Syst. Evol. Microbiol.">
        <title>Methanobacterium paludis sp. nov. and a novel strain of Methanobacterium lacus isolated from northern peatlands.</title>
        <authorList>
            <person name="Cadillo-Quiroz H."/>
            <person name="Brauer S.L."/>
            <person name="Goodson N."/>
            <person name="Yavitt J.B."/>
            <person name="Zinder S.H."/>
        </authorList>
    </citation>
    <scope>NUCLEOTIDE SEQUENCE [LARGE SCALE GENOMIC DNA]</scope>
    <source>
        <strain evidence="4">DSM 25820 / JCM 18151 / SWAN1</strain>
    </source>
</reference>
<gene>
    <name evidence="3" type="ordered locus">MSWAN_0834</name>
</gene>
<dbReference type="RefSeq" id="WP_013825363.1">
    <property type="nucleotide sequence ID" value="NC_015574.1"/>
</dbReference>
<dbReference type="Proteomes" id="UP000009231">
    <property type="component" value="Chromosome"/>
</dbReference>
<dbReference type="InterPro" id="IPR027417">
    <property type="entry name" value="P-loop_NTPase"/>
</dbReference>
<dbReference type="GO" id="GO:0006302">
    <property type="term" value="P:double-strand break repair"/>
    <property type="evidence" value="ECO:0007669"/>
    <property type="project" value="TreeGrafter"/>
</dbReference>
<protein>
    <submittedName>
        <fullName evidence="3">SMC domain protein</fullName>
    </submittedName>
</protein>
<evidence type="ECO:0000313" key="4">
    <source>
        <dbReference type="Proteomes" id="UP000009231"/>
    </source>
</evidence>
<dbReference type="Pfam" id="PF02463">
    <property type="entry name" value="SMC_N"/>
    <property type="match status" value="1"/>
</dbReference>
<proteinExistence type="predicted"/>
<feature type="domain" description="RecF/RecN/SMC N-terminal" evidence="2">
    <location>
        <begin position="3"/>
        <end position="609"/>
    </location>
</feature>
<accession>F6D1Q8</accession>
<dbReference type="PANTHER" id="PTHR32182">
    <property type="entry name" value="DNA REPLICATION AND REPAIR PROTEIN RECF"/>
    <property type="match status" value="1"/>
</dbReference>
<dbReference type="KEGG" id="mew:MSWAN_0834"/>
<dbReference type="InterPro" id="IPR003395">
    <property type="entry name" value="RecF/RecN/SMC_N"/>
</dbReference>
<dbReference type="EMBL" id="CP002772">
    <property type="protein sequence ID" value="AEG17861.1"/>
    <property type="molecule type" value="Genomic_DNA"/>
</dbReference>
<dbReference type="PANTHER" id="PTHR32182:SF0">
    <property type="entry name" value="DNA REPLICATION AND REPAIR PROTEIN RECF"/>
    <property type="match status" value="1"/>
</dbReference>
<evidence type="ECO:0000256" key="1">
    <source>
        <dbReference type="SAM" id="Coils"/>
    </source>
</evidence>
<evidence type="ECO:0000259" key="2">
    <source>
        <dbReference type="Pfam" id="PF02463"/>
    </source>
</evidence>
<keyword evidence="1" id="KW-0175">Coiled coil</keyword>
<organism evidence="3 4">
    <name type="scientific">Methanobacterium paludis (strain DSM 25820 / JCM 18151 / SWAN1)</name>
    <dbReference type="NCBI Taxonomy" id="868131"/>
    <lineage>
        <taxon>Archaea</taxon>
        <taxon>Methanobacteriati</taxon>
        <taxon>Methanobacteriota</taxon>
        <taxon>Methanomada group</taxon>
        <taxon>Methanobacteria</taxon>
        <taxon>Methanobacteriales</taxon>
        <taxon>Methanobacteriaceae</taxon>
        <taxon>Methanobacterium</taxon>
    </lineage>
</organism>
<dbReference type="OrthoDB" id="25344at2157"/>
<keyword evidence="4" id="KW-1185">Reference proteome</keyword>
<dbReference type="HOGENOM" id="CLU_353612_0_0_2"/>